<dbReference type="InterPro" id="IPR058163">
    <property type="entry name" value="LysR-type_TF_proteobact-type"/>
</dbReference>
<dbReference type="InterPro" id="IPR000847">
    <property type="entry name" value="LysR_HTH_N"/>
</dbReference>
<proteinExistence type="inferred from homology"/>
<accession>A0ABV7H8Z9</accession>
<dbReference type="PANTHER" id="PTHR30537:SF10">
    <property type="entry name" value="TRANSCRIPTIONAL REGULATOR-RELATED"/>
    <property type="match status" value="1"/>
</dbReference>
<keyword evidence="4" id="KW-0804">Transcription</keyword>
<protein>
    <submittedName>
        <fullName evidence="6">LysR family transcriptional regulator</fullName>
    </submittedName>
</protein>
<evidence type="ECO:0000256" key="3">
    <source>
        <dbReference type="ARBA" id="ARBA00023125"/>
    </source>
</evidence>
<dbReference type="InterPro" id="IPR036388">
    <property type="entry name" value="WH-like_DNA-bd_sf"/>
</dbReference>
<sequence length="289" mass="32609">MICWDGISEFVAVVEQNGFTSAAQRLNTSPAQVSRKVAALEQRLAVKLLNRTTRKVSLTEAGQLYYQQCKELVSGLEYADLMVSQMQTKPMGLIKITAPVTYGERIIAPLLNDFLVTYPDLEVELILSNQTLDLIDQGINLAIRLGQLKDSSFIAKRLANRKLYVCATPEYLSRHGTPHTLSELNRHHCLIGSREQWRFKETNKTRNLSVQGRIKYNSGPALLDAALKHLGLVQLPDFYVDAYLESGTLIEVLHPFQDNSEAVWAMYPERQFLSPKIQLLLGYLSDRLG</sequence>
<evidence type="ECO:0000256" key="1">
    <source>
        <dbReference type="ARBA" id="ARBA00009437"/>
    </source>
</evidence>
<organism evidence="6 7">
    <name type="scientific">Litoribrevibacter euphylliae</name>
    <dbReference type="NCBI Taxonomy" id="1834034"/>
    <lineage>
        <taxon>Bacteria</taxon>
        <taxon>Pseudomonadati</taxon>
        <taxon>Pseudomonadota</taxon>
        <taxon>Gammaproteobacteria</taxon>
        <taxon>Oceanospirillales</taxon>
        <taxon>Oceanospirillaceae</taxon>
        <taxon>Litoribrevibacter</taxon>
    </lineage>
</organism>
<name>A0ABV7H8Z9_9GAMM</name>
<dbReference type="Gene3D" id="3.40.190.290">
    <property type="match status" value="1"/>
</dbReference>
<comment type="similarity">
    <text evidence="1">Belongs to the LysR transcriptional regulatory family.</text>
</comment>
<dbReference type="Gene3D" id="1.10.10.10">
    <property type="entry name" value="Winged helix-like DNA-binding domain superfamily/Winged helix DNA-binding domain"/>
    <property type="match status" value="1"/>
</dbReference>
<dbReference type="EMBL" id="JBHRSZ010000002">
    <property type="protein sequence ID" value="MFC3150393.1"/>
    <property type="molecule type" value="Genomic_DNA"/>
</dbReference>
<dbReference type="Pfam" id="PF03466">
    <property type="entry name" value="LysR_substrate"/>
    <property type="match status" value="1"/>
</dbReference>
<dbReference type="InterPro" id="IPR036390">
    <property type="entry name" value="WH_DNA-bd_sf"/>
</dbReference>
<evidence type="ECO:0000313" key="6">
    <source>
        <dbReference type="EMBL" id="MFC3150393.1"/>
    </source>
</evidence>
<dbReference type="SUPFAM" id="SSF46785">
    <property type="entry name" value="Winged helix' DNA-binding domain"/>
    <property type="match status" value="1"/>
</dbReference>
<evidence type="ECO:0000259" key="5">
    <source>
        <dbReference type="PROSITE" id="PS50931"/>
    </source>
</evidence>
<dbReference type="InterPro" id="IPR005119">
    <property type="entry name" value="LysR_subst-bd"/>
</dbReference>
<dbReference type="Pfam" id="PF00126">
    <property type="entry name" value="HTH_1"/>
    <property type="match status" value="1"/>
</dbReference>
<dbReference type="RefSeq" id="WP_386717117.1">
    <property type="nucleotide sequence ID" value="NZ_JBHRSZ010000002.1"/>
</dbReference>
<dbReference type="PROSITE" id="PS50931">
    <property type="entry name" value="HTH_LYSR"/>
    <property type="match status" value="1"/>
</dbReference>
<gene>
    <name evidence="6" type="ORF">ACFOEK_05090</name>
</gene>
<keyword evidence="3" id="KW-0238">DNA-binding</keyword>
<dbReference type="Proteomes" id="UP001595476">
    <property type="component" value="Unassembled WGS sequence"/>
</dbReference>
<dbReference type="SUPFAM" id="SSF53850">
    <property type="entry name" value="Periplasmic binding protein-like II"/>
    <property type="match status" value="1"/>
</dbReference>
<keyword evidence="2" id="KW-0805">Transcription regulation</keyword>
<dbReference type="PANTHER" id="PTHR30537">
    <property type="entry name" value="HTH-TYPE TRANSCRIPTIONAL REGULATOR"/>
    <property type="match status" value="1"/>
</dbReference>
<evidence type="ECO:0000256" key="4">
    <source>
        <dbReference type="ARBA" id="ARBA00023163"/>
    </source>
</evidence>
<comment type="caution">
    <text evidence="6">The sequence shown here is derived from an EMBL/GenBank/DDBJ whole genome shotgun (WGS) entry which is preliminary data.</text>
</comment>
<reference evidence="7" key="1">
    <citation type="journal article" date="2019" name="Int. J. Syst. Evol. Microbiol.">
        <title>The Global Catalogue of Microorganisms (GCM) 10K type strain sequencing project: providing services to taxonomists for standard genome sequencing and annotation.</title>
        <authorList>
            <consortium name="The Broad Institute Genomics Platform"/>
            <consortium name="The Broad Institute Genome Sequencing Center for Infectious Disease"/>
            <person name="Wu L."/>
            <person name="Ma J."/>
        </authorList>
    </citation>
    <scope>NUCLEOTIDE SEQUENCE [LARGE SCALE GENOMIC DNA]</scope>
    <source>
        <strain evidence="7">KCTC 52438</strain>
    </source>
</reference>
<evidence type="ECO:0000313" key="7">
    <source>
        <dbReference type="Proteomes" id="UP001595476"/>
    </source>
</evidence>
<keyword evidence="7" id="KW-1185">Reference proteome</keyword>
<feature type="domain" description="HTH lysR-type" evidence="5">
    <location>
        <begin position="10"/>
        <end position="59"/>
    </location>
</feature>
<evidence type="ECO:0000256" key="2">
    <source>
        <dbReference type="ARBA" id="ARBA00023015"/>
    </source>
</evidence>